<evidence type="ECO:0000313" key="3">
    <source>
        <dbReference type="Proteomes" id="UP000177215"/>
    </source>
</evidence>
<dbReference type="AlphaFoldDB" id="A0A1F6EV47"/>
<proteinExistence type="predicted"/>
<dbReference type="EMBL" id="MFMC01000020">
    <property type="protein sequence ID" value="OGG77332.1"/>
    <property type="molecule type" value="Genomic_DNA"/>
</dbReference>
<organism evidence="2 3">
    <name type="scientific">Candidatus Kaiserbacteria bacterium RIFCSPLOWO2_01_FULL_54_24</name>
    <dbReference type="NCBI Taxonomy" id="1798515"/>
    <lineage>
        <taxon>Bacteria</taxon>
        <taxon>Candidatus Kaiseribacteriota</taxon>
    </lineage>
</organism>
<name>A0A1F6EV47_9BACT</name>
<comment type="caution">
    <text evidence="2">The sequence shown here is derived from an EMBL/GenBank/DDBJ whole genome shotgun (WGS) entry which is preliminary data.</text>
</comment>
<sequence length="164" mass="19092">MPKIFEYKFTLPPLVAFLWLYAANSNGAVELLQLSKDDPVLVVLSGVVGIFAVGFIFSTFAYASINFFRLTPEPKKELAYWRLIATEKEFTQKQILKAWDMFALNFIVLFAMTLVIIVVVWNDWKPACAWWIFAVLFTCLITWNTLSTWWRLEAIKEDIRNTNH</sequence>
<dbReference type="STRING" id="1798515.A3B35_00200"/>
<reference evidence="2 3" key="1">
    <citation type="journal article" date="2016" name="Nat. Commun.">
        <title>Thousands of microbial genomes shed light on interconnected biogeochemical processes in an aquifer system.</title>
        <authorList>
            <person name="Anantharaman K."/>
            <person name="Brown C.T."/>
            <person name="Hug L.A."/>
            <person name="Sharon I."/>
            <person name="Castelle C.J."/>
            <person name="Probst A.J."/>
            <person name="Thomas B.C."/>
            <person name="Singh A."/>
            <person name="Wilkins M.J."/>
            <person name="Karaoz U."/>
            <person name="Brodie E.L."/>
            <person name="Williams K.H."/>
            <person name="Hubbard S.S."/>
            <person name="Banfield J.F."/>
        </authorList>
    </citation>
    <scope>NUCLEOTIDE SEQUENCE [LARGE SCALE GENOMIC DNA]</scope>
</reference>
<keyword evidence="1" id="KW-0812">Transmembrane</keyword>
<accession>A0A1F6EV47</accession>
<gene>
    <name evidence="2" type="ORF">A3B35_00200</name>
</gene>
<feature type="transmembrane region" description="Helical" evidence="1">
    <location>
        <begin position="127"/>
        <end position="146"/>
    </location>
</feature>
<feature type="transmembrane region" description="Helical" evidence="1">
    <location>
        <begin position="102"/>
        <end position="121"/>
    </location>
</feature>
<protein>
    <submittedName>
        <fullName evidence="2">Uncharacterized protein</fullName>
    </submittedName>
</protein>
<evidence type="ECO:0000313" key="2">
    <source>
        <dbReference type="EMBL" id="OGG77332.1"/>
    </source>
</evidence>
<feature type="transmembrane region" description="Helical" evidence="1">
    <location>
        <begin position="41"/>
        <end position="68"/>
    </location>
</feature>
<keyword evidence="1" id="KW-0472">Membrane</keyword>
<dbReference type="Proteomes" id="UP000177215">
    <property type="component" value="Unassembled WGS sequence"/>
</dbReference>
<keyword evidence="1" id="KW-1133">Transmembrane helix</keyword>
<evidence type="ECO:0000256" key="1">
    <source>
        <dbReference type="SAM" id="Phobius"/>
    </source>
</evidence>